<dbReference type="AlphaFoldDB" id="I0WZD7"/>
<reference evidence="2 3" key="1">
    <citation type="journal article" date="2012" name="J. Bacteriol.">
        <title>Draft genome sequence of the nitrophenol-degrading actinomycete Rhodococcus imtechensis RKJ300.</title>
        <authorList>
            <person name="Vikram S."/>
            <person name="Kumar S."/>
            <person name="Subramanian S."/>
            <person name="Raghava G.P."/>
        </authorList>
    </citation>
    <scope>NUCLEOTIDE SEQUENCE [LARGE SCALE GENOMIC DNA]</scope>
    <source>
        <strain evidence="2 3">RKJ300</strain>
    </source>
</reference>
<dbReference type="InterPro" id="IPR014729">
    <property type="entry name" value="Rossmann-like_a/b/a_fold"/>
</dbReference>
<feature type="domain" description="Phosphoadenosine phosphosulphate reductase" evidence="1">
    <location>
        <begin position="34"/>
        <end position="202"/>
    </location>
</feature>
<accession>I0WZD7</accession>
<dbReference type="Pfam" id="PF01507">
    <property type="entry name" value="PAPS_reduct"/>
    <property type="match status" value="1"/>
</dbReference>
<dbReference type="PANTHER" id="PTHR43196">
    <property type="entry name" value="SULFATE ADENYLYLTRANSFERASE SUBUNIT 2"/>
    <property type="match status" value="1"/>
</dbReference>
<proteinExistence type="predicted"/>
<dbReference type="PANTHER" id="PTHR43196:SF2">
    <property type="entry name" value="PHOSPHOADENOSINE PHOSPHOSULFATE REDUCTASE"/>
    <property type="match status" value="1"/>
</dbReference>
<dbReference type="PATRIC" id="fig|1165867.3.peg.243"/>
<dbReference type="SUPFAM" id="SSF52402">
    <property type="entry name" value="Adenine nucleotide alpha hydrolases-like"/>
    <property type="match status" value="1"/>
</dbReference>
<protein>
    <recommendedName>
        <fullName evidence="1">Phosphoadenosine phosphosulphate reductase domain-containing protein</fullName>
    </recommendedName>
</protein>
<dbReference type="EMBL" id="AJJH01000010">
    <property type="protein sequence ID" value="EID81753.1"/>
    <property type="molecule type" value="Genomic_DNA"/>
</dbReference>
<name>I0WZD7_RHOOP</name>
<dbReference type="GO" id="GO:0003824">
    <property type="term" value="F:catalytic activity"/>
    <property type="evidence" value="ECO:0007669"/>
    <property type="project" value="InterPro"/>
</dbReference>
<dbReference type="Gene3D" id="3.40.50.620">
    <property type="entry name" value="HUPs"/>
    <property type="match status" value="1"/>
</dbReference>
<dbReference type="Proteomes" id="UP000006447">
    <property type="component" value="Unassembled WGS sequence"/>
</dbReference>
<gene>
    <name evidence="2" type="ORF">W59_01244</name>
</gene>
<dbReference type="InterPro" id="IPR002500">
    <property type="entry name" value="PAPS_reduct_dom"/>
</dbReference>
<dbReference type="InterPro" id="IPR050128">
    <property type="entry name" value="Sulfate_adenylyltrnsfr_sub2"/>
</dbReference>
<sequence>MRGLRAPSAKSSAAAITDITARIEAHLAAHDGYVAFSGGKDSLVVLDLARRVEPDVPVVFFDSGLDYPETYDYLTELADRWKLDLHRIPADPPLLDVLAASGLWDHAAPTDAAAERVDLQQVLITEPARRAHALLGPGELWGMRADESTARRHLYTRGGRRDGTITRADGTIAYGPIWNWTTADVWTHIARHRLPANPVYDRLTQLGVPDSQHRLSHLLDGNHLDRGRLTWLRRGWPALFEELAHVLPRLRQLT</sequence>
<evidence type="ECO:0000259" key="1">
    <source>
        <dbReference type="Pfam" id="PF01507"/>
    </source>
</evidence>
<comment type="caution">
    <text evidence="2">The sequence shown here is derived from an EMBL/GenBank/DDBJ whole genome shotgun (WGS) entry which is preliminary data.</text>
</comment>
<organism evidence="2 3">
    <name type="scientific">Rhodococcus opacus RKJ300 = JCM 13270</name>
    <dbReference type="NCBI Taxonomy" id="1165867"/>
    <lineage>
        <taxon>Bacteria</taxon>
        <taxon>Bacillati</taxon>
        <taxon>Actinomycetota</taxon>
        <taxon>Actinomycetes</taxon>
        <taxon>Mycobacteriales</taxon>
        <taxon>Nocardiaceae</taxon>
        <taxon>Rhodococcus</taxon>
    </lineage>
</organism>
<evidence type="ECO:0000313" key="3">
    <source>
        <dbReference type="Proteomes" id="UP000006447"/>
    </source>
</evidence>
<evidence type="ECO:0000313" key="2">
    <source>
        <dbReference type="EMBL" id="EID81753.1"/>
    </source>
</evidence>